<accession>A0AAV5UXD4</accession>
<proteinExistence type="predicted"/>
<keyword evidence="3" id="KW-1185">Reference proteome</keyword>
<dbReference type="Proteomes" id="UP001432322">
    <property type="component" value="Unassembled WGS sequence"/>
</dbReference>
<sequence>HSHWRSSMILFSLFFLFFIFPSSQSYEVDWNGNVCFFLMKCSGGGSSLQKQMRQFHHANYIKVYLDEESHDCEDDELVMAVAVNPISARKFEFLVVSTNDSQMILGQKLLIKSGNATN</sequence>
<protein>
    <submittedName>
        <fullName evidence="2">Uncharacterized protein</fullName>
    </submittedName>
</protein>
<name>A0AAV5UXD4_9BILA</name>
<reference evidence="2" key="1">
    <citation type="submission" date="2023-10" db="EMBL/GenBank/DDBJ databases">
        <title>Genome assembly of Pristionchus species.</title>
        <authorList>
            <person name="Yoshida K."/>
            <person name="Sommer R.J."/>
        </authorList>
    </citation>
    <scope>NUCLEOTIDE SEQUENCE</scope>
    <source>
        <strain evidence="2">RS5133</strain>
    </source>
</reference>
<feature type="signal peptide" evidence="1">
    <location>
        <begin position="1"/>
        <end position="25"/>
    </location>
</feature>
<feature type="non-terminal residue" evidence="2">
    <location>
        <position position="1"/>
    </location>
</feature>
<feature type="non-terminal residue" evidence="2">
    <location>
        <position position="118"/>
    </location>
</feature>
<dbReference type="AlphaFoldDB" id="A0AAV5UXD4"/>
<dbReference type="EMBL" id="BTSY01000001">
    <property type="protein sequence ID" value="GMT10230.1"/>
    <property type="molecule type" value="Genomic_DNA"/>
</dbReference>
<evidence type="ECO:0000313" key="2">
    <source>
        <dbReference type="EMBL" id="GMT10230.1"/>
    </source>
</evidence>
<evidence type="ECO:0000256" key="1">
    <source>
        <dbReference type="SAM" id="SignalP"/>
    </source>
</evidence>
<gene>
    <name evidence="2" type="ORF">PFISCL1PPCAC_1527</name>
</gene>
<feature type="chain" id="PRO_5043450664" evidence="1">
    <location>
        <begin position="26"/>
        <end position="118"/>
    </location>
</feature>
<keyword evidence="1" id="KW-0732">Signal</keyword>
<comment type="caution">
    <text evidence="2">The sequence shown here is derived from an EMBL/GenBank/DDBJ whole genome shotgun (WGS) entry which is preliminary data.</text>
</comment>
<organism evidence="2 3">
    <name type="scientific">Pristionchus fissidentatus</name>
    <dbReference type="NCBI Taxonomy" id="1538716"/>
    <lineage>
        <taxon>Eukaryota</taxon>
        <taxon>Metazoa</taxon>
        <taxon>Ecdysozoa</taxon>
        <taxon>Nematoda</taxon>
        <taxon>Chromadorea</taxon>
        <taxon>Rhabditida</taxon>
        <taxon>Rhabditina</taxon>
        <taxon>Diplogasteromorpha</taxon>
        <taxon>Diplogasteroidea</taxon>
        <taxon>Neodiplogasteridae</taxon>
        <taxon>Pristionchus</taxon>
    </lineage>
</organism>
<evidence type="ECO:0000313" key="3">
    <source>
        <dbReference type="Proteomes" id="UP001432322"/>
    </source>
</evidence>